<reference evidence="2" key="2">
    <citation type="journal article" date="2023" name="IMA Fungus">
        <title>Comparative genomic study of the Penicillium genus elucidates a diverse pangenome and 15 lateral gene transfer events.</title>
        <authorList>
            <person name="Petersen C."/>
            <person name="Sorensen T."/>
            <person name="Nielsen M.R."/>
            <person name="Sondergaard T.E."/>
            <person name="Sorensen J.L."/>
            <person name="Fitzpatrick D.A."/>
            <person name="Frisvad J.C."/>
            <person name="Nielsen K.L."/>
        </authorList>
    </citation>
    <scope>NUCLEOTIDE SEQUENCE</scope>
    <source>
        <strain evidence="2">IBT 15544</strain>
    </source>
</reference>
<dbReference type="Proteomes" id="UP001150904">
    <property type="component" value="Unassembled WGS sequence"/>
</dbReference>
<dbReference type="GeneID" id="83182488"/>
<gene>
    <name evidence="2" type="ORF">N7498_008125</name>
</gene>
<feature type="compositionally biased region" description="Low complexity" evidence="1">
    <location>
        <begin position="370"/>
        <end position="379"/>
    </location>
</feature>
<keyword evidence="3" id="KW-1185">Reference proteome</keyword>
<feature type="region of interest" description="Disordered" evidence="1">
    <location>
        <begin position="74"/>
        <end position="102"/>
    </location>
</feature>
<reference evidence="2" key="1">
    <citation type="submission" date="2022-12" db="EMBL/GenBank/DDBJ databases">
        <authorList>
            <person name="Petersen C."/>
        </authorList>
    </citation>
    <scope>NUCLEOTIDE SEQUENCE</scope>
    <source>
        <strain evidence="2">IBT 15544</strain>
    </source>
</reference>
<evidence type="ECO:0000313" key="3">
    <source>
        <dbReference type="Proteomes" id="UP001150904"/>
    </source>
</evidence>
<dbReference type="OrthoDB" id="5404794at2759"/>
<dbReference type="RefSeq" id="XP_058305175.1">
    <property type="nucleotide sequence ID" value="XM_058455187.1"/>
</dbReference>
<evidence type="ECO:0000256" key="1">
    <source>
        <dbReference type="SAM" id="MobiDB-lite"/>
    </source>
</evidence>
<feature type="compositionally biased region" description="Polar residues" evidence="1">
    <location>
        <begin position="234"/>
        <end position="265"/>
    </location>
</feature>
<feature type="compositionally biased region" description="Polar residues" evidence="1">
    <location>
        <begin position="213"/>
        <end position="226"/>
    </location>
</feature>
<sequence length="576" mass="62178">MSWDRVIQDSDEDEPLIGEDISTSNDPLQGRGSPIRQHYNHGANYQEHYPIEHQDVSTEPQLSVNFDQFLQSQEGPHTTLNSSQQRREERWIPSTGEGGVGSIGAMMTEIGLAQQRLFDDEASSVAQRLPSTATAYSSEISQPGSFPTGPNYTYQQPNEVANGVSNPVKKVVYPSYEATQLVPSVQSVQAHGYEYSTPAASTTVDSPLGGYGETSSYPPTIQTSGGSRAHPSQKAPQRSKSLQSQQYSPHDTEPMSSVTSPGVSRTKSDNVRSGLMSPRYSELDTHDELSLPAVSVEVTTVKKRGPPKMHSVPDNDDDDELAIIQSGSGQSKPEKRKPGQPPKAACIGDAALNNTVAAGAEIPAADGVTVTEPEVPVKAVPKETKKKKVRRSKTADALMQKSRMADEDDVIWVDSRPIQVETNKPDAPPLGETPITEDKSQSNQPEEKPAPKKRGRKRKMVSEQLTTEAESSKENQAPAAPAAPEVPMGKAAEPTPEPPILEPQEPVPANSAEQTPQPDVPSKQQTDALPQTPQADTKTRKGPGAHSPISSTSKVPYRVGLSKRARIAPLLKVVRK</sequence>
<feature type="region of interest" description="Disordered" evidence="1">
    <location>
        <begin position="1"/>
        <end position="46"/>
    </location>
</feature>
<accession>A0A9W9JEC0</accession>
<feature type="compositionally biased region" description="Basic and acidic residues" evidence="1">
    <location>
        <begin position="436"/>
        <end position="450"/>
    </location>
</feature>
<comment type="caution">
    <text evidence="2">The sequence shown here is derived from an EMBL/GenBank/DDBJ whole genome shotgun (WGS) entry which is preliminary data.</text>
</comment>
<name>A0A9W9JEC0_9EURO</name>
<evidence type="ECO:0000313" key="2">
    <source>
        <dbReference type="EMBL" id="KAJ5194687.1"/>
    </source>
</evidence>
<dbReference type="EMBL" id="JAPQKR010000015">
    <property type="protein sequence ID" value="KAJ5194687.1"/>
    <property type="molecule type" value="Genomic_DNA"/>
</dbReference>
<feature type="region of interest" description="Disordered" evidence="1">
    <location>
        <begin position="370"/>
        <end position="561"/>
    </location>
</feature>
<feature type="region of interest" description="Disordered" evidence="1">
    <location>
        <begin position="198"/>
        <end position="344"/>
    </location>
</feature>
<proteinExistence type="predicted"/>
<feature type="compositionally biased region" description="Polar residues" evidence="1">
    <location>
        <begin position="511"/>
        <end position="536"/>
    </location>
</feature>
<dbReference type="AlphaFoldDB" id="A0A9W9JEC0"/>
<protein>
    <submittedName>
        <fullName evidence="2">Uncharacterized protein</fullName>
    </submittedName>
</protein>
<organism evidence="2 3">
    <name type="scientific">Penicillium cinerascens</name>
    <dbReference type="NCBI Taxonomy" id="70096"/>
    <lineage>
        <taxon>Eukaryota</taxon>
        <taxon>Fungi</taxon>
        <taxon>Dikarya</taxon>
        <taxon>Ascomycota</taxon>
        <taxon>Pezizomycotina</taxon>
        <taxon>Eurotiomycetes</taxon>
        <taxon>Eurotiomycetidae</taxon>
        <taxon>Eurotiales</taxon>
        <taxon>Aspergillaceae</taxon>
        <taxon>Penicillium</taxon>
    </lineage>
</organism>
<feature type="compositionally biased region" description="Polar residues" evidence="1">
    <location>
        <begin position="74"/>
        <end position="84"/>
    </location>
</feature>